<feature type="domain" description="AP2/ERF" evidence="10">
    <location>
        <begin position="73"/>
        <end position="130"/>
    </location>
</feature>
<dbReference type="GO" id="GO:0003700">
    <property type="term" value="F:DNA-binding transcription factor activity"/>
    <property type="evidence" value="ECO:0007669"/>
    <property type="project" value="InterPro"/>
</dbReference>
<proteinExistence type="inferred from homology"/>
<dbReference type="PROSITE" id="PS51032">
    <property type="entry name" value="AP2_ERF"/>
    <property type="match status" value="1"/>
</dbReference>
<evidence type="ECO:0000256" key="1">
    <source>
        <dbReference type="ARBA" id="ARBA00004123"/>
    </source>
</evidence>
<keyword evidence="6" id="KW-0804">Transcription</keyword>
<evidence type="ECO:0000256" key="8">
    <source>
        <dbReference type="ARBA" id="ARBA00024343"/>
    </source>
</evidence>
<evidence type="ECO:0000256" key="3">
    <source>
        <dbReference type="ARBA" id="ARBA00023016"/>
    </source>
</evidence>
<feature type="compositionally biased region" description="Basic residues" evidence="9">
    <location>
        <begin position="49"/>
        <end position="61"/>
    </location>
</feature>
<dbReference type="FunFam" id="3.30.730.10:FF:000001">
    <property type="entry name" value="Ethylene-responsive transcription factor 2"/>
    <property type="match status" value="1"/>
</dbReference>
<dbReference type="PRINTS" id="PR00367">
    <property type="entry name" value="ETHRSPELEMNT"/>
</dbReference>
<dbReference type="CDD" id="cd00018">
    <property type="entry name" value="AP2"/>
    <property type="match status" value="1"/>
</dbReference>
<organism evidence="11 12">
    <name type="scientific">Musa troglodytarum</name>
    <name type="common">fe'i banana</name>
    <dbReference type="NCBI Taxonomy" id="320322"/>
    <lineage>
        <taxon>Eukaryota</taxon>
        <taxon>Viridiplantae</taxon>
        <taxon>Streptophyta</taxon>
        <taxon>Embryophyta</taxon>
        <taxon>Tracheophyta</taxon>
        <taxon>Spermatophyta</taxon>
        <taxon>Magnoliopsida</taxon>
        <taxon>Liliopsida</taxon>
        <taxon>Zingiberales</taxon>
        <taxon>Musaceae</taxon>
        <taxon>Musa</taxon>
    </lineage>
</organism>
<evidence type="ECO:0000313" key="11">
    <source>
        <dbReference type="EMBL" id="URE06653.1"/>
    </source>
</evidence>
<comment type="similarity">
    <text evidence="8">Belongs to the AP2/ERF transcription factor family. ERF subfamily.</text>
</comment>
<dbReference type="PANTHER" id="PTHR31241:SF62">
    <property type="entry name" value="DEHYDRATION-RESPONSIVE ELEMENT-BINDING PROTEIN 2D"/>
    <property type="match status" value="1"/>
</dbReference>
<dbReference type="SUPFAM" id="SSF54171">
    <property type="entry name" value="DNA-binding domain"/>
    <property type="match status" value="1"/>
</dbReference>
<dbReference type="PANTHER" id="PTHR31241">
    <property type="entry name" value="DEHYDRATION-RESPONSIVE ELEMENT-BINDING PROTEIN 2C"/>
    <property type="match status" value="1"/>
</dbReference>
<evidence type="ECO:0000256" key="5">
    <source>
        <dbReference type="ARBA" id="ARBA00023159"/>
    </source>
</evidence>
<keyword evidence="4" id="KW-0238">DNA-binding</keyword>
<name>A0A9E7K4Y4_9LILI</name>
<dbReference type="Proteomes" id="UP001055439">
    <property type="component" value="Chromosome 5"/>
</dbReference>
<accession>A0A9E7K4Y4</accession>
<dbReference type="Pfam" id="PF00847">
    <property type="entry name" value="AP2"/>
    <property type="match status" value="1"/>
</dbReference>
<evidence type="ECO:0000256" key="7">
    <source>
        <dbReference type="ARBA" id="ARBA00023242"/>
    </source>
</evidence>
<feature type="region of interest" description="Disordered" evidence="9">
    <location>
        <begin position="1"/>
        <end position="23"/>
    </location>
</feature>
<keyword evidence="3" id="KW-0346">Stress response</keyword>
<evidence type="ECO:0000259" key="10">
    <source>
        <dbReference type="PROSITE" id="PS51032"/>
    </source>
</evidence>
<keyword evidence="12" id="KW-1185">Reference proteome</keyword>
<dbReference type="GO" id="GO:0006950">
    <property type="term" value="P:response to stress"/>
    <property type="evidence" value="ECO:0007669"/>
    <property type="project" value="TreeGrafter"/>
</dbReference>
<dbReference type="InterPro" id="IPR016177">
    <property type="entry name" value="DNA-bd_dom_sf"/>
</dbReference>
<evidence type="ECO:0000313" key="12">
    <source>
        <dbReference type="Proteomes" id="UP001055439"/>
    </source>
</evidence>
<dbReference type="OrthoDB" id="550883at2759"/>
<sequence>MVMMTTEPNRTRKVRRGRNGSHSVAETIARWRERNRQLDCSIDGEKLVRKPPAKGSKKGCMRGKGGPENRSCRYRGVRQRTWGKWVAEIREPNRGNRLWLGTFPTAIQAALAYDDAARAMYGASARVNLPGAVTRGGSSESTTTLHHSDAAGASVSGADQIKFLITKLRDESLSDRINASGSRESTTEFPTVELEDEGGRNEEPSVVADACNAELYQSDAPEGEFAIEDMLRIMGADADNSDADHFGAVGRDTNWQCTDPGDTSLDFRHTDATTAWDIERYPFDYSDALLMSPGDDWEYGPGETPRTVDWGISCADLLSSPERWRRDLFWRRSLSVVLLASARSLVATPENPNRRVRWPPDLAWLEAFQSRVRPIRDADDSREFKAALKLATGLGAEDPASPYALMSKDVENRINKKPYMRHGQII</sequence>
<dbReference type="AlphaFoldDB" id="A0A9E7K4Y4"/>
<feature type="compositionally biased region" description="Polar residues" evidence="9">
    <location>
        <begin position="176"/>
        <end position="189"/>
    </location>
</feature>
<dbReference type="InterPro" id="IPR001471">
    <property type="entry name" value="AP2/ERF_dom"/>
</dbReference>
<keyword evidence="7" id="KW-0539">Nucleus</keyword>
<reference evidence="11" key="1">
    <citation type="submission" date="2022-05" db="EMBL/GenBank/DDBJ databases">
        <title>The Musa troglodytarum L. genome provides insights into the mechanism of non-climacteric behaviour and enrichment of carotenoids.</title>
        <authorList>
            <person name="Wang J."/>
        </authorList>
    </citation>
    <scope>NUCLEOTIDE SEQUENCE</scope>
    <source>
        <tissue evidence="11">Leaf</tissue>
    </source>
</reference>
<evidence type="ECO:0000256" key="6">
    <source>
        <dbReference type="ARBA" id="ARBA00023163"/>
    </source>
</evidence>
<dbReference type="SMART" id="SM00380">
    <property type="entry name" value="AP2"/>
    <property type="match status" value="1"/>
</dbReference>
<dbReference type="GO" id="GO:0005634">
    <property type="term" value="C:nucleus"/>
    <property type="evidence" value="ECO:0007669"/>
    <property type="project" value="UniProtKB-SubCell"/>
</dbReference>
<feature type="region of interest" description="Disordered" evidence="9">
    <location>
        <begin position="176"/>
        <end position="201"/>
    </location>
</feature>
<dbReference type="EMBL" id="CP097507">
    <property type="protein sequence ID" value="URE06653.1"/>
    <property type="molecule type" value="Genomic_DNA"/>
</dbReference>
<evidence type="ECO:0000256" key="2">
    <source>
        <dbReference type="ARBA" id="ARBA00023015"/>
    </source>
</evidence>
<evidence type="ECO:0000256" key="4">
    <source>
        <dbReference type="ARBA" id="ARBA00023125"/>
    </source>
</evidence>
<keyword evidence="2" id="KW-0805">Transcription regulation</keyword>
<comment type="subcellular location">
    <subcellularLocation>
        <location evidence="1">Nucleus</location>
    </subcellularLocation>
</comment>
<dbReference type="Gene3D" id="3.30.730.10">
    <property type="entry name" value="AP2/ERF domain"/>
    <property type="match status" value="1"/>
</dbReference>
<evidence type="ECO:0000256" key="9">
    <source>
        <dbReference type="SAM" id="MobiDB-lite"/>
    </source>
</evidence>
<dbReference type="GO" id="GO:0000976">
    <property type="term" value="F:transcription cis-regulatory region binding"/>
    <property type="evidence" value="ECO:0007669"/>
    <property type="project" value="TreeGrafter"/>
</dbReference>
<gene>
    <name evidence="11" type="ORF">MUK42_19687</name>
</gene>
<dbReference type="GO" id="GO:0045893">
    <property type="term" value="P:positive regulation of DNA-templated transcription"/>
    <property type="evidence" value="ECO:0007669"/>
    <property type="project" value="TreeGrafter"/>
</dbReference>
<keyword evidence="5" id="KW-0010">Activator</keyword>
<dbReference type="InterPro" id="IPR036955">
    <property type="entry name" value="AP2/ERF_dom_sf"/>
</dbReference>
<feature type="region of interest" description="Disordered" evidence="9">
    <location>
        <begin position="47"/>
        <end position="68"/>
    </location>
</feature>
<protein>
    <submittedName>
        <fullName evidence="11">Dehydration responsive element binding protein</fullName>
    </submittedName>
</protein>